<evidence type="ECO:0000313" key="5">
    <source>
        <dbReference type="Proteomes" id="UP000255279"/>
    </source>
</evidence>
<dbReference type="Pfam" id="PF00144">
    <property type="entry name" value="Beta-lactamase"/>
    <property type="match status" value="1"/>
</dbReference>
<evidence type="ECO:0000259" key="1">
    <source>
        <dbReference type="Pfam" id="PF00144"/>
    </source>
</evidence>
<organism evidence="2 4">
    <name type="scientific">Moraxella caviae</name>
    <dbReference type="NCBI Taxonomy" id="34060"/>
    <lineage>
        <taxon>Bacteria</taxon>
        <taxon>Pseudomonadati</taxon>
        <taxon>Pseudomonadota</taxon>
        <taxon>Gammaproteobacteria</taxon>
        <taxon>Moraxellales</taxon>
        <taxon>Moraxellaceae</taxon>
        <taxon>Moraxella</taxon>
    </lineage>
</organism>
<gene>
    <name evidence="2" type="ORF">B0181_08240</name>
    <name evidence="3" type="ORF">NCTC10293_02548</name>
</gene>
<accession>A0A1S9ZYQ7</accession>
<evidence type="ECO:0000313" key="3">
    <source>
        <dbReference type="EMBL" id="STZ14941.1"/>
    </source>
</evidence>
<dbReference type="SUPFAM" id="SSF56601">
    <property type="entry name" value="beta-lactamase/transpeptidase-like"/>
    <property type="match status" value="1"/>
</dbReference>
<dbReference type="InterPro" id="IPR012338">
    <property type="entry name" value="Beta-lactam/transpept-like"/>
</dbReference>
<dbReference type="Proteomes" id="UP000190435">
    <property type="component" value="Unassembled WGS sequence"/>
</dbReference>
<evidence type="ECO:0000313" key="4">
    <source>
        <dbReference type="Proteomes" id="UP000190435"/>
    </source>
</evidence>
<dbReference type="InterPro" id="IPR052907">
    <property type="entry name" value="Beta-lactamase/esterase"/>
</dbReference>
<dbReference type="Gene3D" id="3.40.710.10">
    <property type="entry name" value="DD-peptidase/beta-lactamase superfamily"/>
    <property type="match status" value="1"/>
</dbReference>
<dbReference type="Proteomes" id="UP000255279">
    <property type="component" value="Unassembled WGS sequence"/>
</dbReference>
<name>A0A1S9ZYQ7_9GAMM</name>
<dbReference type="EMBL" id="MUXU01000049">
    <property type="protein sequence ID" value="OOR88529.1"/>
    <property type="molecule type" value="Genomic_DNA"/>
</dbReference>
<dbReference type="InterPro" id="IPR001466">
    <property type="entry name" value="Beta-lactam-related"/>
</dbReference>
<evidence type="ECO:0000313" key="2">
    <source>
        <dbReference type="EMBL" id="OOR88529.1"/>
    </source>
</evidence>
<reference evidence="3 5" key="2">
    <citation type="submission" date="2018-06" db="EMBL/GenBank/DDBJ databases">
        <authorList>
            <consortium name="Pathogen Informatics"/>
            <person name="Doyle S."/>
        </authorList>
    </citation>
    <scope>NUCLEOTIDE SEQUENCE [LARGE SCALE GENOMIC DNA]</scope>
    <source>
        <strain evidence="3 5">NCTC10293</strain>
    </source>
</reference>
<reference evidence="2 4" key="1">
    <citation type="submission" date="2017-02" db="EMBL/GenBank/DDBJ databases">
        <title>Draft genome sequence of Moraxella caviae CCUG 355 type strain.</title>
        <authorList>
            <person name="Engstrom-Jakobsson H."/>
            <person name="Salva-Serra F."/>
            <person name="Thorell K."/>
            <person name="Gonzales-Siles L."/>
            <person name="Karlsson R."/>
            <person name="Boulund F."/>
            <person name="Engstrand L."/>
            <person name="Moore E."/>
        </authorList>
    </citation>
    <scope>NUCLEOTIDE SEQUENCE [LARGE SCALE GENOMIC DNA]</scope>
    <source>
        <strain evidence="2 4">CCUG 355</strain>
    </source>
</reference>
<keyword evidence="2" id="KW-0378">Hydrolase</keyword>
<dbReference type="GO" id="GO:0016787">
    <property type="term" value="F:hydrolase activity"/>
    <property type="evidence" value="ECO:0007669"/>
    <property type="project" value="UniProtKB-KW"/>
</dbReference>
<dbReference type="PANTHER" id="PTHR43319:SF3">
    <property type="entry name" value="BETA-LACTAMASE-RELATED DOMAIN-CONTAINING PROTEIN"/>
    <property type="match status" value="1"/>
</dbReference>
<dbReference type="EMBL" id="UGQE01000004">
    <property type="protein sequence ID" value="STZ14941.1"/>
    <property type="molecule type" value="Genomic_DNA"/>
</dbReference>
<sequence>MTAWQTLTDALTPLQFQDSPAGGALMVWHDGDVVVDTAVGCALPETAWHTRTLSVNFSIGKGVMATLIAVLVSRGLLKYDAPIADVWPQFAANGKQNITLRDVLTHSAGLFNITTLTKETADLIDWQIMLDKVANMAADTPKGQDDERYASAYSALVSGWILGGVVERATGLPLQEALEQYLAVPLGVAGELYYGVPADKLAQIAKPVRYFSQDASAVRRKPVLKPDTPEILAVLNDTPAAQIWQSALAGAPIGTASVNKLYFDTSAMNLVNYKNALMPNGRDGVEYHSDEVLQAKIPAANGVSSARALMTLYAMHAAGGVWQGQTLITPEVLADMRKVQIDGMDAVMPANMCWRSGFHRLFTVQNAPTAYGHMGYNGSVAFCDPERKLAFAFIHNFDTTMLNDVRQFALSELALKIADEL</sequence>
<dbReference type="PANTHER" id="PTHR43319">
    <property type="entry name" value="BETA-LACTAMASE-RELATED"/>
    <property type="match status" value="1"/>
</dbReference>
<dbReference type="STRING" id="34060.B0181_08240"/>
<dbReference type="AlphaFoldDB" id="A0A1S9ZYQ7"/>
<protein>
    <submittedName>
        <fullName evidence="2">EstA family serine hydrolase</fullName>
    </submittedName>
    <submittedName>
        <fullName evidence="3">Putative periplasmic esterase</fullName>
    </submittedName>
</protein>
<keyword evidence="4" id="KW-1185">Reference proteome</keyword>
<proteinExistence type="predicted"/>
<feature type="domain" description="Beta-lactamase-related" evidence="1">
    <location>
        <begin position="18"/>
        <end position="404"/>
    </location>
</feature>
<dbReference type="OrthoDB" id="5705574at2"/>